<accession>A0A2U8HIU4</accession>
<dbReference type="Pfam" id="PF13563">
    <property type="entry name" value="2_5_RNA_ligase2"/>
    <property type="match status" value="1"/>
</dbReference>
<reference evidence="1 2" key="1">
    <citation type="submission" date="2017-06" db="EMBL/GenBank/DDBJ databases">
        <title>Yangia sp. YSBP01 complete genome sequence.</title>
        <authorList>
            <person name="Woo J.-H."/>
            <person name="Kim H.-S."/>
        </authorList>
    </citation>
    <scope>NUCLEOTIDE SEQUENCE [LARGE SCALE GENOMIC DNA]</scope>
    <source>
        <strain evidence="1 2">YSBP01</strain>
    </source>
</reference>
<dbReference type="SUPFAM" id="SSF55144">
    <property type="entry name" value="LigT-like"/>
    <property type="match status" value="1"/>
</dbReference>
<dbReference type="EMBL" id="CP022190">
    <property type="protein sequence ID" value="AWI85723.1"/>
    <property type="molecule type" value="Genomic_DNA"/>
</dbReference>
<gene>
    <name evidence="1" type="ORF">CEW88_18720</name>
</gene>
<dbReference type="KEGG" id="ypac:CEW88_18720"/>
<evidence type="ECO:0000313" key="1">
    <source>
        <dbReference type="EMBL" id="AWI85723.1"/>
    </source>
</evidence>
<dbReference type="Proteomes" id="UP000244915">
    <property type="component" value="Chromosome 2"/>
</dbReference>
<organism evidence="1 2">
    <name type="scientific">Alloyangia pacifica</name>
    <dbReference type="NCBI Taxonomy" id="311180"/>
    <lineage>
        <taxon>Bacteria</taxon>
        <taxon>Pseudomonadati</taxon>
        <taxon>Pseudomonadota</taxon>
        <taxon>Alphaproteobacteria</taxon>
        <taxon>Rhodobacterales</taxon>
        <taxon>Roseobacteraceae</taxon>
        <taxon>Alloyangia</taxon>
    </lineage>
</organism>
<evidence type="ECO:0008006" key="3">
    <source>
        <dbReference type="Google" id="ProtNLM"/>
    </source>
</evidence>
<dbReference type="Gene3D" id="3.90.1140.10">
    <property type="entry name" value="Cyclic phosphodiesterase"/>
    <property type="match status" value="1"/>
</dbReference>
<proteinExistence type="predicted"/>
<dbReference type="InterPro" id="IPR009097">
    <property type="entry name" value="Cyclic_Pdiesterase"/>
</dbReference>
<sequence>MGEYIVMMKYIIAFAIAPLSAIAQSEIIAIDVLIEPDQAMMEKAEEWNSRLRAELPQGFELDAAHAPHITLLQTFVLRDDMDAILAAVAKVGGQFDIDALTMEATGLYHVPAGEIGLQGIVIEPSQDLHAIQDEVIEAIEPFRKPAVGEEAFVPDPSGAPFDPQLFTYVDSFVAEQSGEKFNPHVTTGVGPIDWVEARETEPFEGFTFGAEGIAVYQLGNYGTAAERLSGK</sequence>
<dbReference type="AlphaFoldDB" id="A0A2U8HIU4"/>
<evidence type="ECO:0000313" key="2">
    <source>
        <dbReference type="Proteomes" id="UP000244915"/>
    </source>
</evidence>
<protein>
    <recommendedName>
        <fullName evidence="3">2'-5' RNA ligase superfamily protein</fullName>
    </recommendedName>
</protein>
<name>A0A2U8HIU4_9RHOB</name>